<dbReference type="EMBL" id="JASZZN010000022">
    <property type="protein sequence ID" value="MDM4018519.1"/>
    <property type="molecule type" value="Genomic_DNA"/>
</dbReference>
<feature type="domain" description="Cytochrome c" evidence="7">
    <location>
        <begin position="36"/>
        <end position="180"/>
    </location>
</feature>
<evidence type="ECO:0000313" key="8">
    <source>
        <dbReference type="EMBL" id="MDM4018519.1"/>
    </source>
</evidence>
<dbReference type="InterPro" id="IPR010538">
    <property type="entry name" value="DHOR"/>
</dbReference>
<dbReference type="Pfam" id="PF06537">
    <property type="entry name" value="DHOR"/>
    <property type="match status" value="2"/>
</dbReference>
<dbReference type="Proteomes" id="UP001239462">
    <property type="component" value="Unassembled WGS sequence"/>
</dbReference>
<dbReference type="InterPro" id="IPR009056">
    <property type="entry name" value="Cyt_c-like_dom"/>
</dbReference>
<dbReference type="Gene3D" id="1.10.760.10">
    <property type="entry name" value="Cytochrome c-like domain"/>
    <property type="match status" value="1"/>
</dbReference>
<sequence>MKTTLWVACCATLLVPNAASDAASPAANVPVAEHQANIVQGKRLFEHQWTSGNPRLGSDGLGPLFNASSCVGCHHQGGAGGGGDARFNAKTIGIEKMRIDGGRVTPDVLATMITSLHPGFRLSDGTIINTCAISHFGGTSAYDSSRTKLIEMLPAKFADEGGLKNAAEVRLANAYPIQIQNQIGEYTITAQARLYQRNTTALFGAGLLDQVPDRVLKQQVSIQSKHPEISGRPSTLRDGRYGKFGWRANLASLAEFTDQACANEVGLKTKRRPQPTDPTDPNYRNPSVDISDEQVLAMRDYLAALPVPTRRIPEDADDRQVVLQGEQLFASVGCAVCHVPDLGPAKGAYTDLLLHEMGSGLMDLNHAEPYIRKATIETSPRLSETRRISGQGTGLETSMGAYYGPSTEIQSETLEQAMSVDFTPAASGAGNGRGTRGYSPYQRSSRSRPGTPVSSRNLAGGLSFEAPDYPSQMVLLAPRSTDKIHETSETKNLERINIGGVASRESNMRISRDLLGEFEDTTTTSVWLDKYLRLRFEPTRFNEEWRTPPLWGVADSAPYMHDGRAETLLEAITLHGGESAATRDRFLSLPKPGRDAIIAFLETLVAPAPQPLTATTIEHSSSDTQTR</sequence>
<keyword evidence="6" id="KW-0732">Signal</keyword>
<gene>
    <name evidence="8" type="ORF">QTN89_23915</name>
</gene>
<evidence type="ECO:0000256" key="4">
    <source>
        <dbReference type="PROSITE-ProRule" id="PRU00433"/>
    </source>
</evidence>
<evidence type="ECO:0000256" key="5">
    <source>
        <dbReference type="SAM" id="MobiDB-lite"/>
    </source>
</evidence>
<name>A0ABT7PPU6_9BACT</name>
<dbReference type="InterPro" id="IPR036909">
    <property type="entry name" value="Cyt_c-like_dom_sf"/>
</dbReference>
<feature type="signal peptide" evidence="6">
    <location>
        <begin position="1"/>
        <end position="22"/>
    </location>
</feature>
<evidence type="ECO:0000313" key="9">
    <source>
        <dbReference type="Proteomes" id="UP001239462"/>
    </source>
</evidence>
<dbReference type="PANTHER" id="PTHR30600">
    <property type="entry name" value="CYTOCHROME C PEROXIDASE-RELATED"/>
    <property type="match status" value="1"/>
</dbReference>
<keyword evidence="1 4" id="KW-0349">Heme</keyword>
<reference evidence="8 9" key="1">
    <citation type="submission" date="2023-06" db="EMBL/GenBank/DDBJ databases">
        <title>Roseiconus lacunae JC819 isolated from Gulf of Mannar region, Tamil Nadu.</title>
        <authorList>
            <person name="Pk S."/>
            <person name="Ch S."/>
            <person name="Ch V.R."/>
        </authorList>
    </citation>
    <scope>NUCLEOTIDE SEQUENCE [LARGE SCALE GENOMIC DNA]</scope>
    <source>
        <strain evidence="8 9">JC819</strain>
    </source>
</reference>
<dbReference type="PANTHER" id="PTHR30600:SF4">
    <property type="entry name" value="CYTOCHROME C DOMAIN-CONTAINING PROTEIN"/>
    <property type="match status" value="1"/>
</dbReference>
<feature type="region of interest" description="Disordered" evidence="5">
    <location>
        <begin position="423"/>
        <end position="461"/>
    </location>
</feature>
<keyword evidence="3 4" id="KW-0408">Iron</keyword>
<dbReference type="RefSeq" id="WP_289166390.1">
    <property type="nucleotide sequence ID" value="NZ_JASZZN010000022.1"/>
</dbReference>
<dbReference type="PROSITE" id="PS51007">
    <property type="entry name" value="CYTC"/>
    <property type="match status" value="1"/>
</dbReference>
<keyword evidence="2 4" id="KW-0479">Metal-binding</keyword>
<feature type="compositionally biased region" description="Low complexity" evidence="5">
    <location>
        <begin position="436"/>
        <end position="450"/>
    </location>
</feature>
<organism evidence="8 9">
    <name type="scientific">Roseiconus lacunae</name>
    <dbReference type="NCBI Taxonomy" id="2605694"/>
    <lineage>
        <taxon>Bacteria</taxon>
        <taxon>Pseudomonadati</taxon>
        <taxon>Planctomycetota</taxon>
        <taxon>Planctomycetia</taxon>
        <taxon>Pirellulales</taxon>
        <taxon>Pirellulaceae</taxon>
        <taxon>Roseiconus</taxon>
    </lineage>
</organism>
<feature type="chain" id="PRO_5046351747" evidence="6">
    <location>
        <begin position="23"/>
        <end position="627"/>
    </location>
</feature>
<feature type="region of interest" description="Disordered" evidence="5">
    <location>
        <begin position="266"/>
        <end position="287"/>
    </location>
</feature>
<evidence type="ECO:0000256" key="1">
    <source>
        <dbReference type="ARBA" id="ARBA00022617"/>
    </source>
</evidence>
<protein>
    <submittedName>
        <fullName evidence="8">Di-heme oxidoredictase family protein</fullName>
    </submittedName>
</protein>
<evidence type="ECO:0000256" key="6">
    <source>
        <dbReference type="SAM" id="SignalP"/>
    </source>
</evidence>
<dbReference type="InterPro" id="IPR051395">
    <property type="entry name" value="Cytochrome_c_Peroxidase/MauG"/>
</dbReference>
<keyword evidence="9" id="KW-1185">Reference proteome</keyword>
<proteinExistence type="predicted"/>
<accession>A0ABT7PPU6</accession>
<evidence type="ECO:0000259" key="7">
    <source>
        <dbReference type="PROSITE" id="PS51007"/>
    </source>
</evidence>
<evidence type="ECO:0000256" key="3">
    <source>
        <dbReference type="ARBA" id="ARBA00023004"/>
    </source>
</evidence>
<dbReference type="SUPFAM" id="SSF46626">
    <property type="entry name" value="Cytochrome c"/>
    <property type="match status" value="1"/>
</dbReference>
<comment type="caution">
    <text evidence="8">The sequence shown here is derived from an EMBL/GenBank/DDBJ whole genome shotgun (WGS) entry which is preliminary data.</text>
</comment>
<evidence type="ECO:0000256" key="2">
    <source>
        <dbReference type="ARBA" id="ARBA00022723"/>
    </source>
</evidence>